<dbReference type="SUPFAM" id="SSF53187">
    <property type="entry name" value="Zn-dependent exopeptidases"/>
    <property type="match status" value="1"/>
</dbReference>
<name>A0AAE0W1X2_9BIVA</name>
<keyword evidence="2" id="KW-1185">Reference proteome</keyword>
<dbReference type="PANTHER" id="PTHR30575:SF0">
    <property type="entry name" value="XAA-ARG DIPEPTIDASE"/>
    <property type="match status" value="1"/>
</dbReference>
<dbReference type="GO" id="GO:0016805">
    <property type="term" value="F:dipeptidase activity"/>
    <property type="evidence" value="ECO:0007669"/>
    <property type="project" value="TreeGrafter"/>
</dbReference>
<dbReference type="AlphaFoldDB" id="A0AAE0W1X2"/>
<dbReference type="InterPro" id="IPR052030">
    <property type="entry name" value="Peptidase_M20/M20A_hydrolases"/>
</dbReference>
<sequence>MSDCNMDGAKQVACDAIEKARDDLFTVSQNIWSHPEEKFQEHHAHVVLTTFLEKFGFNVEKNFHLPTAFRAVLGDGNIGPHVAVLCEYDALPEIGHACGHNLIAEVGVAAALGVKAAFEYIGKPVGKFTVLGTPAEEGGGGKIDLINAGVFNGVDVSMMAHPATHNEPAVGFLALKTVTVKFLGKAAHASAFPWEGENALDAAVLSYQSVSCLRQQMKPTWRVHGET</sequence>
<dbReference type="Gene3D" id="3.40.630.10">
    <property type="entry name" value="Zn peptidases"/>
    <property type="match status" value="1"/>
</dbReference>
<dbReference type="InterPro" id="IPR036264">
    <property type="entry name" value="Bact_exopeptidase_dim_dom"/>
</dbReference>
<gene>
    <name evidence="1" type="ORF">CHS0354_038314</name>
</gene>
<reference evidence="1" key="3">
    <citation type="submission" date="2023-05" db="EMBL/GenBank/DDBJ databases">
        <authorList>
            <person name="Smith C.H."/>
        </authorList>
    </citation>
    <scope>NUCLEOTIDE SEQUENCE</scope>
    <source>
        <strain evidence="1">CHS0354</strain>
        <tissue evidence="1">Mantle</tissue>
    </source>
</reference>
<dbReference type="Pfam" id="PF01546">
    <property type="entry name" value="Peptidase_M20"/>
    <property type="match status" value="1"/>
</dbReference>
<dbReference type="Proteomes" id="UP001195483">
    <property type="component" value="Unassembled WGS sequence"/>
</dbReference>
<evidence type="ECO:0008006" key="3">
    <source>
        <dbReference type="Google" id="ProtNLM"/>
    </source>
</evidence>
<comment type="caution">
    <text evidence="1">The sequence shown here is derived from an EMBL/GenBank/DDBJ whole genome shotgun (WGS) entry which is preliminary data.</text>
</comment>
<dbReference type="PANTHER" id="PTHR30575">
    <property type="entry name" value="PEPTIDASE M20"/>
    <property type="match status" value="1"/>
</dbReference>
<dbReference type="SUPFAM" id="SSF55031">
    <property type="entry name" value="Bacterial exopeptidase dimerisation domain"/>
    <property type="match status" value="1"/>
</dbReference>
<protein>
    <recommendedName>
        <fullName evidence="3">Peptidase M20 domain-containing protein 2</fullName>
    </recommendedName>
</protein>
<dbReference type="EMBL" id="JAEAOA010002233">
    <property type="protein sequence ID" value="KAK3598124.1"/>
    <property type="molecule type" value="Genomic_DNA"/>
</dbReference>
<evidence type="ECO:0000313" key="2">
    <source>
        <dbReference type="Proteomes" id="UP001195483"/>
    </source>
</evidence>
<proteinExistence type="predicted"/>
<reference evidence="1" key="2">
    <citation type="journal article" date="2021" name="Genome Biol. Evol.">
        <title>Developing a high-quality reference genome for a parasitic bivalve with doubly uniparental inheritance (Bivalvia: Unionida).</title>
        <authorList>
            <person name="Smith C.H."/>
        </authorList>
    </citation>
    <scope>NUCLEOTIDE SEQUENCE</scope>
    <source>
        <strain evidence="1">CHS0354</strain>
        <tissue evidence="1">Mantle</tissue>
    </source>
</reference>
<evidence type="ECO:0000313" key="1">
    <source>
        <dbReference type="EMBL" id="KAK3598124.1"/>
    </source>
</evidence>
<accession>A0AAE0W1X2</accession>
<reference evidence="1" key="1">
    <citation type="journal article" date="2021" name="Genome Biol. Evol.">
        <title>A High-Quality Reference Genome for a Parasitic Bivalve with Doubly Uniparental Inheritance (Bivalvia: Unionida).</title>
        <authorList>
            <person name="Smith C.H."/>
        </authorList>
    </citation>
    <scope>NUCLEOTIDE SEQUENCE</scope>
    <source>
        <strain evidence="1">CHS0354</strain>
    </source>
</reference>
<organism evidence="1 2">
    <name type="scientific">Potamilus streckersoni</name>
    <dbReference type="NCBI Taxonomy" id="2493646"/>
    <lineage>
        <taxon>Eukaryota</taxon>
        <taxon>Metazoa</taxon>
        <taxon>Spiralia</taxon>
        <taxon>Lophotrochozoa</taxon>
        <taxon>Mollusca</taxon>
        <taxon>Bivalvia</taxon>
        <taxon>Autobranchia</taxon>
        <taxon>Heteroconchia</taxon>
        <taxon>Palaeoheterodonta</taxon>
        <taxon>Unionida</taxon>
        <taxon>Unionoidea</taxon>
        <taxon>Unionidae</taxon>
        <taxon>Ambleminae</taxon>
        <taxon>Lampsilini</taxon>
        <taxon>Potamilus</taxon>
    </lineage>
</organism>
<dbReference type="InterPro" id="IPR002933">
    <property type="entry name" value="Peptidase_M20"/>
</dbReference>